<evidence type="ECO:0000313" key="4">
    <source>
        <dbReference type="Proteomes" id="UP000264702"/>
    </source>
</evidence>
<evidence type="ECO:0000259" key="2">
    <source>
        <dbReference type="PROSITE" id="PS51352"/>
    </source>
</evidence>
<accession>A0A372IT84</accession>
<dbReference type="Proteomes" id="UP000264702">
    <property type="component" value="Unassembled WGS sequence"/>
</dbReference>
<dbReference type="EMBL" id="QVQT01000001">
    <property type="protein sequence ID" value="RFU18152.1"/>
    <property type="molecule type" value="Genomic_DNA"/>
</dbReference>
<comment type="caution">
    <text evidence="3">The sequence shown here is derived from an EMBL/GenBank/DDBJ whole genome shotgun (WGS) entry which is preliminary data.</text>
</comment>
<dbReference type="GO" id="GO:0016491">
    <property type="term" value="F:oxidoreductase activity"/>
    <property type="evidence" value="ECO:0007669"/>
    <property type="project" value="InterPro"/>
</dbReference>
<dbReference type="Gene3D" id="2.60.120.260">
    <property type="entry name" value="Galactose-binding domain-like"/>
    <property type="match status" value="1"/>
</dbReference>
<reference evidence="3 4" key="1">
    <citation type="submission" date="2018-08" db="EMBL/GenBank/DDBJ databases">
        <title>Acidipila sp. 4G-K13, an acidobacterium isolated from forest soil.</title>
        <authorList>
            <person name="Gao Z.-H."/>
            <person name="Qiu L.-H."/>
        </authorList>
    </citation>
    <scope>NUCLEOTIDE SEQUENCE [LARGE SCALE GENOMIC DNA]</scope>
    <source>
        <strain evidence="3 4">4G-K13</strain>
    </source>
</reference>
<dbReference type="SUPFAM" id="SSF52833">
    <property type="entry name" value="Thioredoxin-like"/>
    <property type="match status" value="1"/>
</dbReference>
<evidence type="ECO:0000313" key="3">
    <source>
        <dbReference type="EMBL" id="RFU18152.1"/>
    </source>
</evidence>
<dbReference type="PANTHER" id="PTHR42852:SF13">
    <property type="entry name" value="PROTEIN DIPZ"/>
    <property type="match status" value="1"/>
</dbReference>
<dbReference type="InterPro" id="IPR041017">
    <property type="entry name" value="Thioredoxin_10"/>
</dbReference>
<protein>
    <recommendedName>
        <fullName evidence="2">Thioredoxin domain-containing protein</fullName>
    </recommendedName>
</protein>
<organism evidence="3 4">
    <name type="scientific">Paracidobacterium acidisoli</name>
    <dbReference type="NCBI Taxonomy" id="2303751"/>
    <lineage>
        <taxon>Bacteria</taxon>
        <taxon>Pseudomonadati</taxon>
        <taxon>Acidobacteriota</taxon>
        <taxon>Terriglobia</taxon>
        <taxon>Terriglobales</taxon>
        <taxon>Acidobacteriaceae</taxon>
        <taxon>Paracidobacterium</taxon>
    </lineage>
</organism>
<sequence length="358" mass="39517">MSVVSCCRKVKLSIIAAIIVVCSSACQPAAAQDPPSIVGSSPLYGLSGATGWINSKPLTAKQLRGKVVLVDFWTYSCINCLRALPYIRAWADKYKDSGLVVIGVHTPEFDFEKQLPNVQKAVQKFGITYPIALDSNHAIWNAFHNEFWPAHYFIDANGKVRYEHFGEGDYDQSERWIQDLLKEANAKRMPPSIVHVNGQGVQAAADMGQILSPETYIGYARADHFGSPGGIRQGQEQLYAAPENLRLNEWGLAGKWVDYAQVAVLRSAGGKIIFRFHARDLHLVLGSSADGTPIRFRVTIDGQAPGENHGVDTDAQGNGVVTDHRLYQLVRQKDAIRDHVFTIEFQDPGVQAFSFTFG</sequence>
<dbReference type="CDD" id="cd03012">
    <property type="entry name" value="TlpA_like_DipZ_like"/>
    <property type="match status" value="1"/>
</dbReference>
<dbReference type="PANTHER" id="PTHR42852">
    <property type="entry name" value="THIOL:DISULFIDE INTERCHANGE PROTEIN DSBE"/>
    <property type="match status" value="1"/>
</dbReference>
<name>A0A372IT84_9BACT</name>
<dbReference type="InterPro" id="IPR050553">
    <property type="entry name" value="Thioredoxin_ResA/DsbE_sf"/>
</dbReference>
<dbReference type="PROSITE" id="PS51352">
    <property type="entry name" value="THIOREDOXIN_2"/>
    <property type="match status" value="1"/>
</dbReference>
<dbReference type="AlphaFoldDB" id="A0A372IT84"/>
<dbReference type="InterPro" id="IPR013740">
    <property type="entry name" value="Redoxin"/>
</dbReference>
<feature type="chain" id="PRO_5016704655" description="Thioredoxin domain-containing protein" evidence="1">
    <location>
        <begin position="32"/>
        <end position="358"/>
    </location>
</feature>
<keyword evidence="4" id="KW-1185">Reference proteome</keyword>
<keyword evidence="1" id="KW-0732">Signal</keyword>
<gene>
    <name evidence="3" type="ORF">D0Y96_00810</name>
</gene>
<proteinExistence type="predicted"/>
<dbReference type="InterPro" id="IPR036249">
    <property type="entry name" value="Thioredoxin-like_sf"/>
</dbReference>
<dbReference type="Gene3D" id="3.40.30.10">
    <property type="entry name" value="Glutaredoxin"/>
    <property type="match status" value="1"/>
</dbReference>
<dbReference type="Pfam" id="PF08534">
    <property type="entry name" value="Redoxin"/>
    <property type="match status" value="1"/>
</dbReference>
<dbReference type="Pfam" id="PF17991">
    <property type="entry name" value="Thioredoxin_10"/>
    <property type="match status" value="1"/>
</dbReference>
<dbReference type="InterPro" id="IPR013766">
    <property type="entry name" value="Thioredoxin_domain"/>
</dbReference>
<dbReference type="OrthoDB" id="9811352at2"/>
<feature type="signal peptide" evidence="1">
    <location>
        <begin position="1"/>
        <end position="31"/>
    </location>
</feature>
<evidence type="ECO:0000256" key="1">
    <source>
        <dbReference type="SAM" id="SignalP"/>
    </source>
</evidence>
<feature type="domain" description="Thioredoxin" evidence="2">
    <location>
        <begin position="23"/>
        <end position="182"/>
    </location>
</feature>